<dbReference type="AlphaFoldDB" id="K0NWV0"/>
<dbReference type="CDD" id="cd09727">
    <property type="entry name" value="Cas6_I-E"/>
    <property type="match status" value="1"/>
</dbReference>
<keyword evidence="2" id="KW-1185">Reference proteome</keyword>
<dbReference type="InterPro" id="IPR010179">
    <property type="entry name" value="CRISPR-assoc_prot_Cse3"/>
</dbReference>
<dbReference type="RefSeq" id="WP_008462592.1">
    <property type="nucleotide sequence ID" value="NZ_AZDU01000052.1"/>
</dbReference>
<evidence type="ECO:0000313" key="1">
    <source>
        <dbReference type="EMBL" id="KRL00241.1"/>
    </source>
</evidence>
<dbReference type="Proteomes" id="UP000051074">
    <property type="component" value="Unassembled WGS sequence"/>
</dbReference>
<proteinExistence type="predicted"/>
<evidence type="ECO:0000313" key="2">
    <source>
        <dbReference type="Proteomes" id="UP000051074"/>
    </source>
</evidence>
<reference evidence="1 2" key="1">
    <citation type="journal article" date="2015" name="Genome Announc.">
        <title>Expanding the biotechnology potential of lactobacilli through comparative genomics of 213 strains and associated genera.</title>
        <authorList>
            <person name="Sun Z."/>
            <person name="Harris H.M."/>
            <person name="McCann A."/>
            <person name="Guo C."/>
            <person name="Argimon S."/>
            <person name="Zhang W."/>
            <person name="Yang X."/>
            <person name="Jeffery I.B."/>
            <person name="Cooney J.C."/>
            <person name="Kagawa T.F."/>
            <person name="Liu W."/>
            <person name="Song Y."/>
            <person name="Salvetti E."/>
            <person name="Wrobel A."/>
            <person name="Rasinkangas P."/>
            <person name="Parkhill J."/>
            <person name="Rea M.C."/>
            <person name="O'Sullivan O."/>
            <person name="Ritari J."/>
            <person name="Douillard F.P."/>
            <person name="Paul Ross R."/>
            <person name="Yang R."/>
            <person name="Briner A.E."/>
            <person name="Felis G.E."/>
            <person name="de Vos W.M."/>
            <person name="Barrangou R."/>
            <person name="Klaenhammer T.R."/>
            <person name="Caufield P.W."/>
            <person name="Cui Y."/>
            <person name="Zhang H."/>
            <person name="O'Toole P.W."/>
        </authorList>
    </citation>
    <scope>NUCLEOTIDE SEQUENCE [LARGE SCALE GENOMIC DNA]</scope>
    <source>
        <strain evidence="1 2">DSM 19284</strain>
    </source>
</reference>
<dbReference type="STRING" id="1293597.FC20_GL001468"/>
<dbReference type="SUPFAM" id="SSF117987">
    <property type="entry name" value="CRISPR-associated protein"/>
    <property type="match status" value="2"/>
</dbReference>
<dbReference type="Pfam" id="PF08798">
    <property type="entry name" value="CRISPR_assoc"/>
    <property type="match status" value="1"/>
</dbReference>
<comment type="caution">
    <text evidence="1">The sequence shown here is derived from an EMBL/GenBank/DDBJ whole genome shotgun (WGS) entry which is preliminary data.</text>
</comment>
<dbReference type="NCBIfam" id="TIGR01907">
    <property type="entry name" value="casE_Cse3"/>
    <property type="match status" value="1"/>
</dbReference>
<name>K0NWV0_9LACO</name>
<dbReference type="Gene3D" id="3.30.70.1210">
    <property type="entry name" value="Crispr-associated protein, domain 2"/>
    <property type="match status" value="1"/>
</dbReference>
<dbReference type="SMART" id="SM01101">
    <property type="entry name" value="CRISPR_assoc"/>
    <property type="match status" value="1"/>
</dbReference>
<accession>K0NWV0</accession>
<evidence type="ECO:0008006" key="3">
    <source>
        <dbReference type="Google" id="ProtNLM"/>
    </source>
</evidence>
<dbReference type="Gene3D" id="3.30.70.1200">
    <property type="entry name" value="Crispr-associated protein, domain 1"/>
    <property type="match status" value="1"/>
</dbReference>
<organism evidence="1 2">
    <name type="scientific">Lactobacillus equicursoris DSM 19284 = JCM 14600 = CIP 110162</name>
    <dbReference type="NCBI Taxonomy" id="1293597"/>
    <lineage>
        <taxon>Bacteria</taxon>
        <taxon>Bacillati</taxon>
        <taxon>Bacillota</taxon>
        <taxon>Bacilli</taxon>
        <taxon>Lactobacillales</taxon>
        <taxon>Lactobacillaceae</taxon>
        <taxon>Lactobacillus</taxon>
    </lineage>
</organism>
<protein>
    <recommendedName>
        <fullName evidence="3">CRISPR system CASCADE complex protein CasE</fullName>
    </recommendedName>
</protein>
<dbReference type="EMBL" id="AZDU01000052">
    <property type="protein sequence ID" value="KRL00241.1"/>
    <property type="molecule type" value="Genomic_DNA"/>
</dbReference>
<dbReference type="eggNOG" id="ENOG5030BEK">
    <property type="taxonomic scope" value="Bacteria"/>
</dbReference>
<dbReference type="PATRIC" id="fig|1293597.4.peg.1564"/>
<gene>
    <name evidence="1" type="ORF">FC20_GL001468</name>
</gene>
<sequence length="206" mass="23624">MYLSRVEIDTKNRQKIRDLSHLGAYHGWIEQSFPDEIAQGERKRHLWRIDQLQGRTYLLLLSPDKPDLEKLEKYGRPGTAMSKDYEPFLNRLAKNQVLRFRLTANPAFRGGKSSKHPGKIIPYFAVDKQLGWLENKAENGGFKLLSADVVGHDRPSLRKQSRVSLNRTVYEGVLQITDLSKFRNVLTEGLGREKAFGMGLMTVIPM</sequence>